<dbReference type="RefSeq" id="WP_092434385.1">
    <property type="nucleotide sequence ID" value="NZ_FMYP01000002.1"/>
</dbReference>
<protein>
    <submittedName>
        <fullName evidence="11">Phosphoglycerol transferase MdoB</fullName>
    </submittedName>
</protein>
<evidence type="ECO:0000256" key="9">
    <source>
        <dbReference type="SAM" id="Phobius"/>
    </source>
</evidence>
<dbReference type="STRING" id="1640674.SAMN05216323_100253"/>
<keyword evidence="5 9" id="KW-0472">Membrane</keyword>
<feature type="active site" evidence="6">
    <location>
        <position position="319"/>
    </location>
</feature>
<dbReference type="SUPFAM" id="SSF53649">
    <property type="entry name" value="Alkaline phosphatase-like"/>
    <property type="match status" value="1"/>
</dbReference>
<keyword evidence="11" id="KW-0808">Transferase</keyword>
<reference evidence="11 12" key="1">
    <citation type="submission" date="2016-09" db="EMBL/GenBank/DDBJ databases">
        <authorList>
            <person name="Capua I."/>
            <person name="De Benedictis P."/>
            <person name="Joannis T."/>
            <person name="Lombin L.H."/>
            <person name="Cattoli G."/>
        </authorList>
    </citation>
    <scope>NUCLEOTIDE SEQUENCE [LARGE SCALE GENOMIC DNA]</scope>
    <source>
        <strain evidence="11 12">A7P-90m</strain>
    </source>
</reference>
<feature type="binding site" evidence="8">
    <location>
        <position position="279"/>
    </location>
    <ligand>
        <name>Mn(2+)</name>
        <dbReference type="ChEBI" id="CHEBI:29035"/>
    </ligand>
</feature>
<evidence type="ECO:0000256" key="5">
    <source>
        <dbReference type="ARBA" id="ARBA00023136"/>
    </source>
</evidence>
<feature type="domain" description="Sulfatase N-terminal" evidence="10">
    <location>
        <begin position="271"/>
        <end position="543"/>
    </location>
</feature>
<dbReference type="InterPro" id="IPR012160">
    <property type="entry name" value="LtaS-like"/>
</dbReference>
<feature type="transmembrane region" description="Helical" evidence="9">
    <location>
        <begin position="52"/>
        <end position="73"/>
    </location>
</feature>
<dbReference type="AlphaFoldDB" id="A0A1G6GM25"/>
<dbReference type="EMBL" id="FMYP01000002">
    <property type="protein sequence ID" value="SDB83068.1"/>
    <property type="molecule type" value="Genomic_DNA"/>
</dbReference>
<dbReference type="InterPro" id="IPR050448">
    <property type="entry name" value="OpgB/LTA_synthase_biosynth"/>
</dbReference>
<keyword evidence="7" id="KW-0464">Manganese</keyword>
<feature type="binding site" evidence="8">
    <location>
        <position position="490"/>
    </location>
    <ligand>
        <name>Mn(2+)</name>
        <dbReference type="ChEBI" id="CHEBI:29035"/>
    </ligand>
</feature>
<dbReference type="PANTHER" id="PTHR47371">
    <property type="entry name" value="LIPOTEICHOIC ACID SYNTHASE"/>
    <property type="match status" value="1"/>
</dbReference>
<keyword evidence="3 9" id="KW-0812">Transmembrane</keyword>
<keyword evidence="7" id="KW-0479">Metal-binding</keyword>
<dbReference type="InterPro" id="IPR000917">
    <property type="entry name" value="Sulfatase_N"/>
</dbReference>
<feature type="transmembrane region" description="Helical" evidence="9">
    <location>
        <begin position="12"/>
        <end position="32"/>
    </location>
</feature>
<keyword evidence="12" id="KW-1185">Reference proteome</keyword>
<feature type="transmembrane region" description="Helical" evidence="9">
    <location>
        <begin position="141"/>
        <end position="159"/>
    </location>
</feature>
<evidence type="ECO:0000256" key="7">
    <source>
        <dbReference type="PIRSR" id="PIRSR005091-2"/>
    </source>
</evidence>
<evidence type="ECO:0000313" key="12">
    <source>
        <dbReference type="Proteomes" id="UP000199452"/>
    </source>
</evidence>
<feature type="binding site" evidence="7">
    <location>
        <position position="435"/>
    </location>
    <ligand>
        <name>substrate</name>
    </ligand>
</feature>
<dbReference type="GO" id="GO:0046872">
    <property type="term" value="F:metal ion binding"/>
    <property type="evidence" value="ECO:0007669"/>
    <property type="project" value="UniProtKB-KW"/>
</dbReference>
<sequence length="640" mass="72909">MNTYFYHQKLLFFRIGLVMLFFSLTRLLFYTFNYHGFDIENFWNVVGLHMAGLRFDLSAIIYLNLLLILMHIVPGTFKDNRWYQLFIRLYFVAVNGAALATNFVDVKFYDFEHKRLTADMFSSVWLGEDFSNMLPQFLHDYWYLFLLWVITVGGLWFLYPKANPNKSNQLKRFSFKYWALQFVAAIVILCLTVVGGRGGLQMKPLRIITATTYTSAQNAALVLNSPFTILKTLNSKEISGKKYFSTSNELLAHFDHRIQPDTLSLARWDRPNVVVIILESFSSEYTGFFGGGKSYTPFLDSLAAQSWSFQNAYANGKRSIEAMPSILASLPALTDDAFITTRYGSNRINSLPSLLSEMGYSSSFFHGGHNGTMGFDSFAGAAGIRQYYGKNEYKGPAAEDGGWGIYDEEFLQFFAEKLSTFQQPFFSAVFTLSSHHPYTIPSRYLGKFPEGELPILKTIGYADFALRRFFEQAKKQAWYSHTLFVLTADHCAQPMGAYFANKVGNYDVPLIFYYPGDSNFKGISYDVAQQADIMPTVLNLVGYAKPFVSYGTSLFDTKHPHFAVNYMSGVYQLIQGDFCLQFNGDKPISLFNYKKDSLLKTNLLLPMQDTVSKMELKLKAIIQGYEEALEGNSLYIEGRN</sequence>
<evidence type="ECO:0000313" key="11">
    <source>
        <dbReference type="EMBL" id="SDB83068.1"/>
    </source>
</evidence>
<evidence type="ECO:0000259" key="10">
    <source>
        <dbReference type="Pfam" id="PF00884"/>
    </source>
</evidence>
<feature type="transmembrane region" description="Helical" evidence="9">
    <location>
        <begin position="179"/>
        <end position="200"/>
    </location>
</feature>
<dbReference type="Pfam" id="PF00884">
    <property type="entry name" value="Sulfatase"/>
    <property type="match status" value="1"/>
</dbReference>
<comment type="subcellular location">
    <subcellularLocation>
        <location evidence="1">Cell membrane</location>
        <topology evidence="1">Multi-pass membrane protein</topology>
    </subcellularLocation>
</comment>
<gene>
    <name evidence="11" type="ORF">SAMN05216323_100253</name>
</gene>
<keyword evidence="2" id="KW-1003">Cell membrane</keyword>
<evidence type="ECO:0000256" key="8">
    <source>
        <dbReference type="PIRSR" id="PIRSR005091-3"/>
    </source>
</evidence>
<proteinExistence type="predicted"/>
<evidence type="ECO:0000256" key="4">
    <source>
        <dbReference type="ARBA" id="ARBA00022989"/>
    </source>
</evidence>
<feature type="binding site" evidence="8">
    <location>
        <position position="489"/>
    </location>
    <ligand>
        <name>Mn(2+)</name>
        <dbReference type="ChEBI" id="CHEBI:29035"/>
    </ligand>
</feature>
<dbReference type="InterPro" id="IPR017850">
    <property type="entry name" value="Alkaline_phosphatase_core_sf"/>
</dbReference>
<dbReference type="CDD" id="cd16015">
    <property type="entry name" value="LTA_synthase"/>
    <property type="match status" value="1"/>
</dbReference>
<evidence type="ECO:0000256" key="2">
    <source>
        <dbReference type="ARBA" id="ARBA00022475"/>
    </source>
</evidence>
<organism evidence="11 12">
    <name type="scientific">Williamwhitmania taraxaci</name>
    <dbReference type="NCBI Taxonomy" id="1640674"/>
    <lineage>
        <taxon>Bacteria</taxon>
        <taxon>Pseudomonadati</taxon>
        <taxon>Bacteroidota</taxon>
        <taxon>Bacteroidia</taxon>
        <taxon>Bacteroidales</taxon>
        <taxon>Williamwhitmaniaceae</taxon>
        <taxon>Williamwhitmania</taxon>
    </lineage>
</organism>
<evidence type="ECO:0000256" key="3">
    <source>
        <dbReference type="ARBA" id="ARBA00022692"/>
    </source>
</evidence>
<evidence type="ECO:0000256" key="6">
    <source>
        <dbReference type="PIRSR" id="PIRSR005091-1"/>
    </source>
</evidence>
<dbReference type="Proteomes" id="UP000199452">
    <property type="component" value="Unassembled WGS sequence"/>
</dbReference>
<feature type="transmembrane region" description="Helical" evidence="9">
    <location>
        <begin position="85"/>
        <end position="104"/>
    </location>
</feature>
<evidence type="ECO:0000256" key="1">
    <source>
        <dbReference type="ARBA" id="ARBA00004651"/>
    </source>
</evidence>
<name>A0A1G6GM25_9BACT</name>
<dbReference type="GO" id="GO:0016740">
    <property type="term" value="F:transferase activity"/>
    <property type="evidence" value="ECO:0007669"/>
    <property type="project" value="UniProtKB-KW"/>
</dbReference>
<accession>A0A1G6GM25</accession>
<dbReference type="PIRSF" id="PIRSF005091">
    <property type="entry name" value="Mmb_sulf_HI1246"/>
    <property type="match status" value="1"/>
</dbReference>
<keyword evidence="4 9" id="KW-1133">Transmembrane helix</keyword>
<dbReference type="Gene3D" id="3.40.720.10">
    <property type="entry name" value="Alkaline Phosphatase, subunit A"/>
    <property type="match status" value="1"/>
</dbReference>
<dbReference type="PANTHER" id="PTHR47371:SF3">
    <property type="entry name" value="PHOSPHOGLYCEROL TRANSFERASE I"/>
    <property type="match status" value="1"/>
</dbReference>
<dbReference type="GO" id="GO:0005886">
    <property type="term" value="C:plasma membrane"/>
    <property type="evidence" value="ECO:0007669"/>
    <property type="project" value="UniProtKB-SubCell"/>
</dbReference>
<dbReference type="OrthoDB" id="9777768at2"/>